<evidence type="ECO:0000313" key="6">
    <source>
        <dbReference type="Proteomes" id="UP000199337"/>
    </source>
</evidence>
<dbReference type="EMBL" id="FOOX01000020">
    <property type="protein sequence ID" value="SFH23208.1"/>
    <property type="molecule type" value="Genomic_DNA"/>
</dbReference>
<organism evidence="5 6">
    <name type="scientific">Desulfotruncus arcticus DSM 17038</name>
    <dbReference type="NCBI Taxonomy" id="1121424"/>
    <lineage>
        <taxon>Bacteria</taxon>
        <taxon>Bacillati</taxon>
        <taxon>Bacillota</taxon>
        <taxon>Clostridia</taxon>
        <taxon>Eubacteriales</taxon>
        <taxon>Desulfallaceae</taxon>
        <taxon>Desulfotruncus</taxon>
    </lineage>
</organism>
<dbReference type="Proteomes" id="UP000199337">
    <property type="component" value="Unassembled WGS sequence"/>
</dbReference>
<dbReference type="Pfam" id="PF06094">
    <property type="entry name" value="GGACT"/>
    <property type="match status" value="1"/>
</dbReference>
<dbReference type="GO" id="GO:0016740">
    <property type="term" value="F:transferase activity"/>
    <property type="evidence" value="ECO:0007669"/>
    <property type="project" value="UniProtKB-KW"/>
</dbReference>
<evidence type="ECO:0000256" key="1">
    <source>
        <dbReference type="ARBA" id="ARBA00023239"/>
    </source>
</evidence>
<name>A0A1I2YBR4_9FIRM</name>
<keyword evidence="1" id="KW-0456">Lyase</keyword>
<feature type="domain" description="Gamma-glutamylcyclotransferase AIG2-like" evidence="4">
    <location>
        <begin position="21"/>
        <end position="127"/>
    </location>
</feature>
<dbReference type="SUPFAM" id="SSF110857">
    <property type="entry name" value="Gamma-glutamyl cyclotransferase-like"/>
    <property type="match status" value="1"/>
</dbReference>
<evidence type="ECO:0000256" key="3">
    <source>
        <dbReference type="PIRSR" id="PIRSR617939-2"/>
    </source>
</evidence>
<keyword evidence="5" id="KW-0808">Transferase</keyword>
<dbReference type="PANTHER" id="PTHR12935">
    <property type="entry name" value="GAMMA-GLUTAMYLCYCLOTRANSFERASE"/>
    <property type="match status" value="1"/>
</dbReference>
<reference evidence="6" key="1">
    <citation type="submission" date="2016-10" db="EMBL/GenBank/DDBJ databases">
        <authorList>
            <person name="Varghese N."/>
            <person name="Submissions S."/>
        </authorList>
    </citation>
    <scope>NUCLEOTIDE SEQUENCE [LARGE SCALE GENOMIC DNA]</scope>
    <source>
        <strain evidence="6">DSM 17038</strain>
    </source>
</reference>
<dbReference type="RefSeq" id="WP_092474355.1">
    <property type="nucleotide sequence ID" value="NZ_FOOX01000020.1"/>
</dbReference>
<feature type="binding site" evidence="3">
    <location>
        <position position="135"/>
    </location>
    <ligand>
        <name>substrate</name>
    </ligand>
</feature>
<evidence type="ECO:0000259" key="4">
    <source>
        <dbReference type="Pfam" id="PF06094"/>
    </source>
</evidence>
<dbReference type="CDD" id="cd06661">
    <property type="entry name" value="GGCT_like"/>
    <property type="match status" value="1"/>
</dbReference>
<dbReference type="PANTHER" id="PTHR12935:SF0">
    <property type="entry name" value="GAMMA-GLUTAMYLCYCLOTRANSFERASE"/>
    <property type="match status" value="1"/>
</dbReference>
<sequence length="219" mass="24955">MKINTFKKIHIDKKGYLLIPYFAYGSNLHLSQMKRRCPSAKPLEAVKCHDYRLTFKGNKRGNGVADIEPAQGEAVAGALYRITIKDLEALDRYEGYPRLYNRYIVEVVNAYGEKKAAFVYRMGPQYVEAPPWEEYYETILSGFQNWGLDVAPLQAARMAADPYFWPVTWEDDDASTEGACERERVDSEWWCVNGHGCCIYNDGTDCCTHPGGSKIPLED</sequence>
<dbReference type="GO" id="GO:0003839">
    <property type="term" value="F:gamma-glutamylcyclotransferase activity"/>
    <property type="evidence" value="ECO:0007669"/>
    <property type="project" value="InterPro"/>
</dbReference>
<evidence type="ECO:0000313" key="5">
    <source>
        <dbReference type="EMBL" id="SFH23208.1"/>
    </source>
</evidence>
<evidence type="ECO:0000256" key="2">
    <source>
        <dbReference type="PIRSR" id="PIRSR617939-1"/>
    </source>
</evidence>
<dbReference type="InterPro" id="IPR009288">
    <property type="entry name" value="AIG2-like_dom"/>
</dbReference>
<keyword evidence="6" id="KW-1185">Reference proteome</keyword>
<gene>
    <name evidence="5" type="ORF">SAMN05660649_04377</name>
</gene>
<dbReference type="STRING" id="341036.SAMN05660649_04377"/>
<feature type="binding site" evidence="3">
    <location>
        <begin position="21"/>
        <end position="26"/>
    </location>
    <ligand>
        <name>substrate</name>
    </ligand>
</feature>
<dbReference type="AlphaFoldDB" id="A0A1I2YBR4"/>
<dbReference type="OrthoDB" id="158990at2"/>
<protein>
    <submittedName>
        <fullName evidence="5">Uncharacterized conserved protein YtfP, gamma-glutamylcyclotransferase (GGCT)/AIG2-like family</fullName>
    </submittedName>
</protein>
<dbReference type="InterPro" id="IPR013024">
    <property type="entry name" value="GGCT-like"/>
</dbReference>
<dbReference type="Gene3D" id="3.10.490.10">
    <property type="entry name" value="Gamma-glutamyl cyclotransferase-like"/>
    <property type="match status" value="1"/>
</dbReference>
<dbReference type="InterPro" id="IPR017939">
    <property type="entry name" value="G-Glutamylcylcotransferase"/>
</dbReference>
<accession>A0A1I2YBR4</accession>
<feature type="active site" description="Proton acceptor" evidence="2">
    <location>
        <position position="94"/>
    </location>
</feature>
<proteinExistence type="predicted"/>
<dbReference type="InterPro" id="IPR036568">
    <property type="entry name" value="GGCT-like_sf"/>
</dbReference>